<name>A0A2J6WG78_9BACT</name>
<dbReference type="InterPro" id="IPR005337">
    <property type="entry name" value="RapZ-like"/>
</dbReference>
<keyword evidence="3 4" id="KW-0342">GTP-binding</keyword>
<evidence type="ECO:0000259" key="5">
    <source>
        <dbReference type="Pfam" id="PF03668"/>
    </source>
</evidence>
<evidence type="ECO:0000256" key="2">
    <source>
        <dbReference type="ARBA" id="ARBA00022840"/>
    </source>
</evidence>
<protein>
    <submittedName>
        <fullName evidence="7">RNase adapter RapZ</fullName>
    </submittedName>
</protein>
<evidence type="ECO:0000256" key="1">
    <source>
        <dbReference type="ARBA" id="ARBA00022741"/>
    </source>
</evidence>
<sequence>MNNSHLIVLTGYSGAGKSTASKALEDLGYYTVDNMPLSLVEKFVQVVFDYNSEIQKIALVIDARSKDIPKIAEVVKFLKSKYYVEVIFLDATEDILVRRYKETRRKHPLGDNLLDSIRLEKKLMEEIKELSDIIIDTSSMTVHDLTKLFDEKFREMDSSKMSITIQSFGFKYGIPQDSDMVIDVRFLKNPHFVDELRGKTGLEKDVYDYVFSDERCKVFLRKLKAFLEFLIPNYVKEGKKFFTLSIGCTGGKHRSVALAQFIGEYLKNRYDNKVYIKHRDIERG</sequence>
<dbReference type="EMBL" id="PNIN01000077">
    <property type="protein sequence ID" value="PMP69316.1"/>
    <property type="molecule type" value="Genomic_DNA"/>
</dbReference>
<dbReference type="PIRSF" id="PIRSF005052">
    <property type="entry name" value="P-loopkin"/>
    <property type="match status" value="1"/>
</dbReference>
<dbReference type="InterPro" id="IPR027417">
    <property type="entry name" value="P-loop_NTPase"/>
</dbReference>
<keyword evidence="1 4" id="KW-0547">Nucleotide-binding</keyword>
<dbReference type="InterPro" id="IPR053931">
    <property type="entry name" value="RapZ_C"/>
</dbReference>
<dbReference type="PANTHER" id="PTHR30448">
    <property type="entry name" value="RNASE ADAPTER PROTEIN RAPZ"/>
    <property type="match status" value="1"/>
</dbReference>
<dbReference type="Pfam" id="PF03668">
    <property type="entry name" value="RapZ-like_N"/>
    <property type="match status" value="1"/>
</dbReference>
<accession>A0A2J6WG78</accession>
<dbReference type="AlphaFoldDB" id="A0A2J6WG78"/>
<evidence type="ECO:0000256" key="4">
    <source>
        <dbReference type="HAMAP-Rule" id="MF_00636"/>
    </source>
</evidence>
<dbReference type="Gene3D" id="3.40.50.300">
    <property type="entry name" value="P-loop containing nucleotide triphosphate hydrolases"/>
    <property type="match status" value="1"/>
</dbReference>
<evidence type="ECO:0000313" key="7">
    <source>
        <dbReference type="EMBL" id="PMP69316.1"/>
    </source>
</evidence>
<dbReference type="PANTHER" id="PTHR30448:SF0">
    <property type="entry name" value="RNASE ADAPTER PROTEIN RAPZ"/>
    <property type="match status" value="1"/>
</dbReference>
<feature type="domain" description="RapZ-like N-terminal" evidence="5">
    <location>
        <begin position="6"/>
        <end position="154"/>
    </location>
</feature>
<dbReference type="InterPro" id="IPR053930">
    <property type="entry name" value="RapZ-like_N"/>
</dbReference>
<comment type="caution">
    <text evidence="7">The sequence shown here is derived from an EMBL/GenBank/DDBJ whole genome shotgun (WGS) entry which is preliminary data.</text>
</comment>
<feature type="binding site" evidence="4">
    <location>
        <begin position="11"/>
        <end position="18"/>
    </location>
    <ligand>
        <name>ATP</name>
        <dbReference type="ChEBI" id="CHEBI:30616"/>
    </ligand>
</feature>
<dbReference type="Proteomes" id="UP000242881">
    <property type="component" value="Unassembled WGS sequence"/>
</dbReference>
<feature type="binding site" evidence="4">
    <location>
        <begin position="62"/>
        <end position="65"/>
    </location>
    <ligand>
        <name>GTP</name>
        <dbReference type="ChEBI" id="CHEBI:37565"/>
    </ligand>
</feature>
<dbReference type="HAMAP" id="MF_00636">
    <property type="entry name" value="RapZ_like"/>
    <property type="match status" value="1"/>
</dbReference>
<organism evidence="7 8">
    <name type="scientific">Calditerrivibrio nitroreducens</name>
    <dbReference type="NCBI Taxonomy" id="477976"/>
    <lineage>
        <taxon>Bacteria</taxon>
        <taxon>Pseudomonadati</taxon>
        <taxon>Deferribacterota</taxon>
        <taxon>Deferribacteres</taxon>
        <taxon>Deferribacterales</taxon>
        <taxon>Calditerrivibrionaceae</taxon>
    </lineage>
</organism>
<gene>
    <name evidence="7" type="ORF">C0187_07375</name>
</gene>
<dbReference type="Pfam" id="PF22740">
    <property type="entry name" value="PapZ_C"/>
    <property type="match status" value="1"/>
</dbReference>
<dbReference type="RefSeq" id="WP_424606213.1">
    <property type="nucleotide sequence ID" value="NZ_JBNAVA010000013.1"/>
</dbReference>
<proteinExistence type="inferred from homology"/>
<feature type="domain" description="RapZ C-terminal" evidence="6">
    <location>
        <begin position="161"/>
        <end position="282"/>
    </location>
</feature>
<dbReference type="NCBIfam" id="NF003828">
    <property type="entry name" value="PRK05416.1"/>
    <property type="match status" value="1"/>
</dbReference>
<keyword evidence="2 4" id="KW-0067">ATP-binding</keyword>
<dbReference type="GO" id="GO:0005525">
    <property type="term" value="F:GTP binding"/>
    <property type="evidence" value="ECO:0007669"/>
    <property type="project" value="UniProtKB-UniRule"/>
</dbReference>
<evidence type="ECO:0000313" key="8">
    <source>
        <dbReference type="Proteomes" id="UP000242881"/>
    </source>
</evidence>
<evidence type="ECO:0000259" key="6">
    <source>
        <dbReference type="Pfam" id="PF22740"/>
    </source>
</evidence>
<dbReference type="SUPFAM" id="SSF52540">
    <property type="entry name" value="P-loop containing nucleoside triphosphate hydrolases"/>
    <property type="match status" value="1"/>
</dbReference>
<evidence type="ECO:0000256" key="3">
    <source>
        <dbReference type="ARBA" id="ARBA00023134"/>
    </source>
</evidence>
<dbReference type="GO" id="GO:0005524">
    <property type="term" value="F:ATP binding"/>
    <property type="evidence" value="ECO:0007669"/>
    <property type="project" value="UniProtKB-UniRule"/>
</dbReference>
<reference evidence="7 8" key="1">
    <citation type="submission" date="2018-01" db="EMBL/GenBank/DDBJ databases">
        <title>Metagenomic assembled genomes from two thermal pools in the Uzon Caldera, Kamchatka, Russia.</title>
        <authorList>
            <person name="Wilkins L."/>
            <person name="Ettinger C."/>
        </authorList>
    </citation>
    <scope>NUCLEOTIDE SEQUENCE [LARGE SCALE GENOMIC DNA]</scope>
    <source>
        <strain evidence="7">ZAV-05</strain>
    </source>
</reference>